<name>A0A2U9ITC9_9CREN</name>
<dbReference type="InterPro" id="IPR050659">
    <property type="entry name" value="Peptidase_M24B"/>
</dbReference>
<dbReference type="Proteomes" id="UP000247586">
    <property type="component" value="Chromosome"/>
</dbReference>
<dbReference type="GO" id="GO:0046872">
    <property type="term" value="F:metal ion binding"/>
    <property type="evidence" value="ECO:0007669"/>
    <property type="project" value="UniProtKB-KW"/>
</dbReference>
<dbReference type="RefSeq" id="WP_054836392.1">
    <property type="nucleotide sequence ID" value="NZ_BBBA01000004.1"/>
</dbReference>
<reference evidence="6 7" key="1">
    <citation type="submission" date="2018-05" db="EMBL/GenBank/DDBJ databases">
        <title>Complete Genome Sequences of Extremely Thermoacidophilic, Metal-Mobilizing Type-Strain Members of the Archaeal Family Sulfolobaceae: Acidianus brierleyi DSM-1651T, Acidianus sulfidivorans DSM-18786T, Metallosphaera hakonensis DSM-7519T, and Metallosphaera prunae DSM-10039T.</title>
        <authorList>
            <person name="Counts J.A."/>
            <person name="Kelly R.M."/>
        </authorList>
    </citation>
    <scope>NUCLEOTIDE SEQUENCE [LARGE SCALE GENOMIC DNA]</scope>
    <source>
        <strain evidence="6 7">HO1-1</strain>
    </source>
</reference>
<dbReference type="InterPro" id="IPR029149">
    <property type="entry name" value="Creatin/AminoP/Spt16_N"/>
</dbReference>
<accession>A0A2U9ITC9</accession>
<dbReference type="KEGG" id="mhk:DFR87_05875"/>
<dbReference type="SUPFAM" id="SSF53092">
    <property type="entry name" value="Creatinase/prolidase N-terminal domain"/>
    <property type="match status" value="1"/>
</dbReference>
<dbReference type="PANTHER" id="PTHR46112:SF9">
    <property type="entry name" value="XAA-PRO AMINOPEPTIDASE"/>
    <property type="match status" value="1"/>
</dbReference>
<organism evidence="6 7">
    <name type="scientific">Metallosphaera hakonensis JCM 8857 = DSM 7519</name>
    <dbReference type="NCBI Taxonomy" id="1293036"/>
    <lineage>
        <taxon>Archaea</taxon>
        <taxon>Thermoproteota</taxon>
        <taxon>Thermoprotei</taxon>
        <taxon>Sulfolobales</taxon>
        <taxon>Sulfolobaceae</taxon>
        <taxon>Metallosphaera</taxon>
    </lineage>
</organism>
<dbReference type="EMBL" id="CP029287">
    <property type="protein sequence ID" value="AWR99311.1"/>
    <property type="molecule type" value="Genomic_DNA"/>
</dbReference>
<dbReference type="OrthoDB" id="1346at2157"/>
<keyword evidence="7" id="KW-1185">Reference proteome</keyword>
<sequence>MDYKKRLSKARELLQGHADYMIIGPGSNMFYFTGFMEEPMERPILLILGDDQYIIAPKIYEEQLSSIDMEVRTYNDGEDPYTLANIRSGSLLAIDDQLWSVFLIALLNRFSPSNIIPASTVTKPLRSVKDEEELEIMRAGLKIAEESLVEFSSKIKEGLSECHLAQQLETVFRERGVVPSFSTILTSGPNTSMPHLRCTDRKVHPGEPIIADFGVKYRGYSTDTTRVLSIGKLSNEVQKIWSIVKEAMLSAEESQFGLSGKEIDERARKLISDRGYGKFFIHRTGHGIGIDVHEEPYISTDNKDIISENSVFTIEPGIYIPGKFGIRIEDMVVMRRRLEVLNSLEKEIIMI</sequence>
<evidence type="ECO:0000313" key="6">
    <source>
        <dbReference type="EMBL" id="AWR99311.1"/>
    </source>
</evidence>
<dbReference type="GeneID" id="36834851"/>
<dbReference type="InterPro" id="IPR000994">
    <property type="entry name" value="Pept_M24"/>
</dbReference>
<feature type="domain" description="Creatinase N-terminal" evidence="5">
    <location>
        <begin position="6"/>
        <end position="128"/>
    </location>
</feature>
<dbReference type="AlphaFoldDB" id="A0A2U9ITC9"/>
<dbReference type="STRING" id="1293036.GCA_001315825_00946"/>
<dbReference type="PANTHER" id="PTHR46112">
    <property type="entry name" value="AMINOPEPTIDASE"/>
    <property type="match status" value="1"/>
</dbReference>
<evidence type="ECO:0000259" key="5">
    <source>
        <dbReference type="Pfam" id="PF01321"/>
    </source>
</evidence>
<dbReference type="InterPro" id="IPR001131">
    <property type="entry name" value="Peptidase_M24B_aminopep-P_CS"/>
</dbReference>
<keyword evidence="6" id="KW-0031">Aminopeptidase</keyword>
<evidence type="ECO:0000313" key="7">
    <source>
        <dbReference type="Proteomes" id="UP000247586"/>
    </source>
</evidence>
<dbReference type="Gene3D" id="3.40.350.10">
    <property type="entry name" value="Creatinase/prolidase N-terminal domain"/>
    <property type="match status" value="1"/>
</dbReference>
<evidence type="ECO:0000256" key="1">
    <source>
        <dbReference type="ARBA" id="ARBA00022723"/>
    </source>
</evidence>
<dbReference type="GO" id="GO:0004177">
    <property type="term" value="F:aminopeptidase activity"/>
    <property type="evidence" value="ECO:0007669"/>
    <property type="project" value="UniProtKB-KW"/>
</dbReference>
<dbReference type="InterPro" id="IPR000587">
    <property type="entry name" value="Creatinase_N"/>
</dbReference>
<keyword evidence="2" id="KW-0378">Hydrolase</keyword>
<dbReference type="SUPFAM" id="SSF55920">
    <property type="entry name" value="Creatinase/aminopeptidase"/>
    <property type="match status" value="1"/>
</dbReference>
<dbReference type="Pfam" id="PF01321">
    <property type="entry name" value="Creatinase_N"/>
    <property type="match status" value="1"/>
</dbReference>
<evidence type="ECO:0000256" key="3">
    <source>
        <dbReference type="RuleBase" id="RU000590"/>
    </source>
</evidence>
<dbReference type="Gene3D" id="3.90.230.10">
    <property type="entry name" value="Creatinase/methionine aminopeptidase superfamily"/>
    <property type="match status" value="1"/>
</dbReference>
<feature type="domain" description="Peptidase M24" evidence="4">
    <location>
        <begin position="135"/>
        <end position="335"/>
    </location>
</feature>
<dbReference type="PROSITE" id="PS00491">
    <property type="entry name" value="PROLINE_PEPTIDASE"/>
    <property type="match status" value="1"/>
</dbReference>
<dbReference type="InterPro" id="IPR036005">
    <property type="entry name" value="Creatinase/aminopeptidase-like"/>
</dbReference>
<evidence type="ECO:0000259" key="4">
    <source>
        <dbReference type="Pfam" id="PF00557"/>
    </source>
</evidence>
<proteinExistence type="inferred from homology"/>
<reference evidence="7" key="3">
    <citation type="submission" date="2020-03" db="EMBL/GenBank/DDBJ databases">
        <title>Sequencing and Assembly of Multiple Reported Metal-Biooxidizing Members of the Extremely Thermoacidophilic Archaeal Family Sulfolobaceae.</title>
        <authorList>
            <person name="Counts J.A."/>
            <person name="Kelly R.M."/>
        </authorList>
    </citation>
    <scope>NUCLEOTIDE SEQUENCE [LARGE SCALE GENOMIC DNA]</scope>
    <source>
        <strain evidence="7">HO1-1</strain>
    </source>
</reference>
<keyword evidence="1 3" id="KW-0479">Metal-binding</keyword>
<protein>
    <submittedName>
        <fullName evidence="6">Aminopeptidase P family protein</fullName>
    </submittedName>
</protein>
<gene>
    <name evidence="6" type="ORF">DFR87_05875</name>
</gene>
<dbReference type="Pfam" id="PF00557">
    <property type="entry name" value="Peptidase_M24"/>
    <property type="match status" value="1"/>
</dbReference>
<evidence type="ECO:0000256" key="2">
    <source>
        <dbReference type="ARBA" id="ARBA00022801"/>
    </source>
</evidence>
<reference evidence="7" key="2">
    <citation type="submission" date="2020-03" db="EMBL/GenBank/DDBJ databases">
        <title>Complete Genome Sequences of Extremely Thermoacidophilic, Metal-Mobilizing Type-Strain Members of the Archaeal Family Sulfolobaceae: Acidianus brierleyi DSM-1651T, Acidianus sulfidivorans DSM-18786T, Metallosphaera hakonensis DSM-7519T, and Metallosphaera prunae DSM-10039T.</title>
        <authorList>
            <person name="Counts J.A."/>
            <person name="Kelly R.M."/>
        </authorList>
    </citation>
    <scope>NUCLEOTIDE SEQUENCE [LARGE SCALE GENOMIC DNA]</scope>
    <source>
        <strain evidence="7">HO1-1</strain>
    </source>
</reference>
<keyword evidence="6" id="KW-0645">Protease</keyword>
<comment type="similarity">
    <text evidence="3">Belongs to the peptidase M24B family.</text>
</comment>